<protein>
    <submittedName>
        <fullName evidence="5">Pentatricopeptide repeat protein</fullName>
    </submittedName>
</protein>
<dbReference type="PANTHER" id="PTHR47938">
    <property type="entry name" value="RESPIRATORY COMPLEX I CHAPERONE (CIA84), PUTATIVE (AFU_ORTHOLOGUE AFUA_2G06020)-RELATED"/>
    <property type="match status" value="1"/>
</dbReference>
<reference evidence="5 6" key="1">
    <citation type="submission" date="2019-07" db="EMBL/GenBank/DDBJ databases">
        <title>Rhodotorula toruloides NBRC10032 genome sequencing.</title>
        <authorList>
            <person name="Shida Y."/>
            <person name="Takaku H."/>
            <person name="Ogasawara W."/>
            <person name="Mori K."/>
        </authorList>
    </citation>
    <scope>NUCLEOTIDE SEQUENCE [LARGE SCALE GENOMIC DNA]</scope>
    <source>
        <strain evidence="5 6">NBRC10032</strain>
    </source>
</reference>
<evidence type="ECO:0000256" key="2">
    <source>
        <dbReference type="PROSITE-ProRule" id="PRU00708"/>
    </source>
</evidence>
<dbReference type="InterPro" id="IPR011990">
    <property type="entry name" value="TPR-like_helical_dom_sf"/>
</dbReference>
<organism evidence="5 6">
    <name type="scientific">Rhodotorula toruloides</name>
    <name type="common">Yeast</name>
    <name type="synonym">Rhodosporidium toruloides</name>
    <dbReference type="NCBI Taxonomy" id="5286"/>
    <lineage>
        <taxon>Eukaryota</taxon>
        <taxon>Fungi</taxon>
        <taxon>Dikarya</taxon>
        <taxon>Basidiomycota</taxon>
        <taxon>Pucciniomycotina</taxon>
        <taxon>Microbotryomycetes</taxon>
        <taxon>Sporidiobolales</taxon>
        <taxon>Sporidiobolaceae</taxon>
        <taxon>Rhodotorula</taxon>
    </lineage>
</organism>
<accession>A0A511KDH9</accession>
<evidence type="ECO:0000259" key="4">
    <source>
        <dbReference type="PROSITE" id="PS50102"/>
    </source>
</evidence>
<feature type="compositionally biased region" description="Acidic residues" evidence="3">
    <location>
        <begin position="170"/>
        <end position="184"/>
    </location>
</feature>
<dbReference type="GO" id="GO:0005739">
    <property type="term" value="C:mitochondrion"/>
    <property type="evidence" value="ECO:0007669"/>
    <property type="project" value="TreeGrafter"/>
</dbReference>
<dbReference type="GO" id="GO:0140053">
    <property type="term" value="P:mitochondrial gene expression"/>
    <property type="evidence" value="ECO:0007669"/>
    <property type="project" value="TreeGrafter"/>
</dbReference>
<evidence type="ECO:0000256" key="1">
    <source>
        <dbReference type="PROSITE-ProRule" id="PRU00176"/>
    </source>
</evidence>
<evidence type="ECO:0000256" key="3">
    <source>
        <dbReference type="SAM" id="MobiDB-lite"/>
    </source>
</evidence>
<dbReference type="OrthoDB" id="185373at2759"/>
<dbReference type="Gene3D" id="3.30.70.330">
    <property type="match status" value="2"/>
</dbReference>
<feature type="region of interest" description="Disordered" evidence="3">
    <location>
        <begin position="134"/>
        <end position="198"/>
    </location>
</feature>
<dbReference type="Pfam" id="PF01535">
    <property type="entry name" value="PPR"/>
    <property type="match status" value="3"/>
</dbReference>
<proteinExistence type="predicted"/>
<name>A0A511KDH9_RHOTO</name>
<feature type="domain" description="RRM" evidence="4">
    <location>
        <begin position="8"/>
        <end position="88"/>
    </location>
</feature>
<keyword evidence="1" id="KW-0694">RNA-binding</keyword>
<dbReference type="Pfam" id="PF00076">
    <property type="entry name" value="RRM_1"/>
    <property type="match status" value="2"/>
</dbReference>
<evidence type="ECO:0000313" key="6">
    <source>
        <dbReference type="Proteomes" id="UP000321518"/>
    </source>
</evidence>
<dbReference type="CDD" id="cd12246">
    <property type="entry name" value="RRM1_U1A_like"/>
    <property type="match status" value="1"/>
</dbReference>
<dbReference type="Gene3D" id="1.25.40.10">
    <property type="entry name" value="Tetratricopeptide repeat domain"/>
    <property type="match status" value="4"/>
</dbReference>
<feature type="compositionally biased region" description="Basic and acidic residues" evidence="3">
    <location>
        <begin position="134"/>
        <end position="144"/>
    </location>
</feature>
<dbReference type="AlphaFoldDB" id="A0A511KDH9"/>
<dbReference type="CDD" id="cd12247">
    <property type="entry name" value="RRM2_U1A_like"/>
    <property type="match status" value="1"/>
</dbReference>
<sequence>MSASQPSQTLYISNIAYDKARKNEIRRALYALFSTYGRVVDVVHTRAPRMRGTAFVVFRDLASSTAAMRGLDGESFYGRGLRISYAKGTSYATIAQMEGPEAVYAIKLGLRDANEEAGTKSRLTVSGAQKKLIEDRRKEKRGREDEEEEEEEEDEDEDEEPQAKKSKQADEEDDAMEESDDEEAPAPTAGQGSEPNPILYIEGLPAEVASEMLSALFQQYPGLSSIRLLPVPVGAAKNTGTAFVSYDSTAQAGVAKEALDGFLVDRGAPMKAPVVLPLPRSFSSSSTSQFFFRRPQKTRSQLRQELLDAAAQGKPEVVGKLYPQFAQLAHPSTDPSERPRLWRKEAQVLLRLVAQAGHFHTALRIFNDLEALYDSPPQLAEHQLLLLAMVNSNRHAKAVEWIESLENSYGLRPESSDWNVVLQGFRQKGDVAGMLDVLRRMRSNGATPDLATYNTLIAGFLAVRRLDLARSTIQEMEADGVQPNLATSTTLLVGFLDAGELASAREVHGRLLGTAALPSRLSSKGKGKEPDRGDGQVMVDIPVVNALMRYEAVVNGLDAALSFAERCRDNGVPLDAYTINTLVKAGVREIRTADGGARLVERLEVITGAQSDRRTWSILVSHLARGEGNVDEALKIYYMARDRSVEPDSAMVQPLLDALLRPVPTTETLAQAKVLYEDLVSGARSYREKPDSGIFAVLLRACAHQDCTDLDWSLSLVQDMRDQSVRLDPLSVGWHIVAMMRAAPSFEDAFKAYDEMRALDPSVLDAKAYNTILHAFTTLRADTGEAAPSAYINEFLTDMIRSGHPPESATYSLLLQHYSRIAEPSIEMIKQLHSRIKLDANLDPDTPLFNSLMDAYSRVGAFDRAYGVWDSMLLNLSGRIKPDQISVSILLDTCGRDPYMGGRQRGRRLWQDLERETLPVVRNYKIWESWVEALCRWGMFDEAEKVVFEEMGRPPANAVGTAAQVAPKPTVATVEMLLKFARWTTSNGEERARVVAKRIKAELPELWERLPAGAKSLARSQGQGGVAGVSS</sequence>
<dbReference type="FunFam" id="3.30.70.330:FF:000029">
    <property type="entry name" value="U2 small nuclear ribonucleoprotein B"/>
    <property type="match status" value="1"/>
</dbReference>
<dbReference type="InterPro" id="IPR002885">
    <property type="entry name" value="PPR_rpt"/>
</dbReference>
<feature type="repeat" description="PPR" evidence="2">
    <location>
        <begin position="414"/>
        <end position="448"/>
    </location>
</feature>
<dbReference type="SMART" id="SM00360">
    <property type="entry name" value="RRM"/>
    <property type="match status" value="2"/>
</dbReference>
<evidence type="ECO:0000313" key="5">
    <source>
        <dbReference type="EMBL" id="GEM08449.1"/>
    </source>
</evidence>
<feature type="repeat" description="PPR" evidence="2">
    <location>
        <begin position="845"/>
        <end position="875"/>
    </location>
</feature>
<gene>
    <name evidence="5" type="ORF">Rt10032_c05g2466</name>
</gene>
<dbReference type="PANTHER" id="PTHR47938:SF35">
    <property type="entry name" value="PENTATRICOPEPTIDE REPEAT-CONTAINING PROTEIN 4, MITOCHONDRIAL-RELATED"/>
    <property type="match status" value="1"/>
</dbReference>
<feature type="domain" description="RRM" evidence="4">
    <location>
        <begin position="197"/>
        <end position="277"/>
    </location>
</feature>
<dbReference type="Pfam" id="PF13041">
    <property type="entry name" value="PPR_2"/>
    <property type="match status" value="1"/>
</dbReference>
<dbReference type="InterPro" id="IPR035979">
    <property type="entry name" value="RBD_domain_sf"/>
</dbReference>
<dbReference type="EMBL" id="BJWK01000005">
    <property type="protein sequence ID" value="GEM08449.1"/>
    <property type="molecule type" value="Genomic_DNA"/>
</dbReference>
<dbReference type="SUPFAM" id="SSF54928">
    <property type="entry name" value="RNA-binding domain, RBD"/>
    <property type="match status" value="1"/>
</dbReference>
<dbReference type="NCBIfam" id="TIGR00756">
    <property type="entry name" value="PPR"/>
    <property type="match status" value="2"/>
</dbReference>
<dbReference type="InterPro" id="IPR000504">
    <property type="entry name" value="RRM_dom"/>
</dbReference>
<dbReference type="InterPro" id="IPR012677">
    <property type="entry name" value="Nucleotide-bd_a/b_plait_sf"/>
</dbReference>
<feature type="repeat" description="PPR" evidence="2">
    <location>
        <begin position="612"/>
        <end position="647"/>
    </location>
</feature>
<dbReference type="GO" id="GO:0003729">
    <property type="term" value="F:mRNA binding"/>
    <property type="evidence" value="ECO:0007669"/>
    <property type="project" value="TreeGrafter"/>
</dbReference>
<dbReference type="PROSITE" id="PS50102">
    <property type="entry name" value="RRM"/>
    <property type="match status" value="2"/>
</dbReference>
<dbReference type="Proteomes" id="UP000321518">
    <property type="component" value="Unassembled WGS sequence"/>
</dbReference>
<comment type="caution">
    <text evidence="5">The sequence shown here is derived from an EMBL/GenBank/DDBJ whole genome shotgun (WGS) entry which is preliminary data.</text>
</comment>
<dbReference type="PROSITE" id="PS51375">
    <property type="entry name" value="PPR"/>
    <property type="match status" value="4"/>
</dbReference>
<feature type="repeat" description="PPR" evidence="2">
    <location>
        <begin position="449"/>
        <end position="483"/>
    </location>
</feature>
<feature type="compositionally biased region" description="Acidic residues" evidence="3">
    <location>
        <begin position="145"/>
        <end position="160"/>
    </location>
</feature>